<evidence type="ECO:0000259" key="8">
    <source>
        <dbReference type="PROSITE" id="PS50014"/>
    </source>
</evidence>
<feature type="domain" description="Bromo" evidence="8">
    <location>
        <begin position="54"/>
        <end position="117"/>
    </location>
</feature>
<protein>
    <submittedName>
        <fullName evidence="9">Transcriptional activator spt7</fullName>
    </submittedName>
</protein>
<dbReference type="InterPro" id="IPR036427">
    <property type="entry name" value="Bromodomain-like_sf"/>
</dbReference>
<dbReference type="InterPro" id="IPR009072">
    <property type="entry name" value="Histone-fold"/>
</dbReference>
<sequence>MKYLLGYLEGISDAPSLSDPDFQQLLVDVQASKPHTKSSDAFYESMERIVNDLRSTPEAAAFLKPVSKRDAPDYYQYITKPMDLSTVLRNVKTHKYKSKAEFATDLDLIWQNCLTYNTTMNHPLRSVAQYMRQKTDHQLSVLHDRDEKGHNPLLALLAASGAPAELQRAVSQQPSVGAPTTAAEDEDAAGESDDAMGEDDDTARPGNEQTPAPGQDDPNGRATPAVDASRDGRATSVGSALGERRVNGRVNGEKQSPPPFRPNLQANLELTPALIRTPYTMTHFQPVSLNTPGPSFSDKGMAREILYGNAPPTWYPVSVTTDDEDTKLEGYWWGVTGKDEAYVSGLPVVPGMVQGPSSKRKRISQRRGSMSPKQQQPNGTARRPRSDSEPPPLVPSKPVSLERLVHKSIDSLSETRRTMNLIQEWQRFEIEGGPPPPPLEPPDVERKRKADEQADFKCKRKEARVEANKRRKIGGEVGEEEATLSLKRAVAGMLAHAGFEGANEIPLDMFTRVASDYLRNMGRTFRLLIDGFSHKMDTEEMVLHALHENGQVELRDLESHMKDDIQRDAAKIAETQRKVKQAYKEVTTGPVIQDDMLFAADGDMLRHGDFAEDLGEDFLGLRELGIDREFGLNSLSVPKALFFGRRGRGNEQAAALTEDAPDYAPPPPFIPLNVNTYKQHVPALMHAFYAQRLEKGLGLDADDVFDTVHATIGPLGQIVQKSAAASAPKKSQVKKDAAANGDDKKEKKSAKKTGQPGVGKGNWIRPSKEERERRAAEKKAHLEKMRAARDGEGGASASAPATTAGDEEDAQGEDE</sequence>
<proteinExistence type="predicted"/>
<feature type="compositionally biased region" description="Acidic residues" evidence="7">
    <location>
        <begin position="183"/>
        <end position="201"/>
    </location>
</feature>
<dbReference type="CDD" id="cd22927">
    <property type="entry name" value="HFD_SPT7"/>
    <property type="match status" value="1"/>
</dbReference>
<dbReference type="SUPFAM" id="SSF47370">
    <property type="entry name" value="Bromodomain"/>
    <property type="match status" value="1"/>
</dbReference>
<dbReference type="PROSITE" id="PS00633">
    <property type="entry name" value="BROMODOMAIN_1"/>
    <property type="match status" value="1"/>
</dbReference>
<dbReference type="Proteomes" id="UP001565368">
    <property type="component" value="Unassembled WGS sequence"/>
</dbReference>
<evidence type="ECO:0000256" key="4">
    <source>
        <dbReference type="ARBA" id="ARBA00023163"/>
    </source>
</evidence>
<evidence type="ECO:0000256" key="6">
    <source>
        <dbReference type="PROSITE-ProRule" id="PRU00035"/>
    </source>
</evidence>
<comment type="caution">
    <text evidence="9">The sequence shown here is derived from an EMBL/GenBank/DDBJ whole genome shotgun (WGS) entry which is preliminary data.</text>
</comment>
<dbReference type="Gene3D" id="1.20.920.10">
    <property type="entry name" value="Bromodomain-like"/>
    <property type="match status" value="1"/>
</dbReference>
<feature type="region of interest" description="Disordered" evidence="7">
    <location>
        <begin position="722"/>
        <end position="815"/>
    </location>
</feature>
<organism evidence="9 10">
    <name type="scientific">Vanrija albida</name>
    <dbReference type="NCBI Taxonomy" id="181172"/>
    <lineage>
        <taxon>Eukaryota</taxon>
        <taxon>Fungi</taxon>
        <taxon>Dikarya</taxon>
        <taxon>Basidiomycota</taxon>
        <taxon>Agaricomycotina</taxon>
        <taxon>Tremellomycetes</taxon>
        <taxon>Trichosporonales</taxon>
        <taxon>Trichosporonaceae</taxon>
        <taxon>Vanrija</taxon>
    </lineage>
</organism>
<name>A0ABR3PWI4_9TREE</name>
<dbReference type="InterPro" id="IPR037782">
    <property type="entry name" value="Spt7"/>
</dbReference>
<dbReference type="Pfam" id="PF07524">
    <property type="entry name" value="Bromo_TP"/>
    <property type="match status" value="1"/>
</dbReference>
<evidence type="ECO:0000256" key="5">
    <source>
        <dbReference type="ARBA" id="ARBA00023242"/>
    </source>
</evidence>
<keyword evidence="5" id="KW-0539">Nucleus</keyword>
<keyword evidence="3 6" id="KW-0103">Bromodomain</keyword>
<dbReference type="PANTHER" id="PTHR47343:SF1">
    <property type="entry name" value="TRANSCRIPTIONAL ACTIVATOR SPT7"/>
    <property type="match status" value="1"/>
</dbReference>
<evidence type="ECO:0000256" key="3">
    <source>
        <dbReference type="ARBA" id="ARBA00023117"/>
    </source>
</evidence>
<dbReference type="Gene3D" id="1.10.20.10">
    <property type="entry name" value="Histone, subunit A"/>
    <property type="match status" value="1"/>
</dbReference>
<dbReference type="EMBL" id="JBBXJM010000005">
    <property type="protein sequence ID" value="KAL1406829.1"/>
    <property type="molecule type" value="Genomic_DNA"/>
</dbReference>
<evidence type="ECO:0000256" key="7">
    <source>
        <dbReference type="SAM" id="MobiDB-lite"/>
    </source>
</evidence>
<feature type="compositionally biased region" description="Basic and acidic residues" evidence="7">
    <location>
        <begin position="766"/>
        <end position="792"/>
    </location>
</feature>
<dbReference type="InterPro" id="IPR006565">
    <property type="entry name" value="BTP"/>
</dbReference>
<keyword evidence="10" id="KW-1185">Reference proteome</keyword>
<dbReference type="GeneID" id="95987281"/>
<feature type="region of interest" description="Disordered" evidence="7">
    <location>
        <begin position="165"/>
        <end position="264"/>
    </location>
</feature>
<evidence type="ECO:0000256" key="2">
    <source>
        <dbReference type="ARBA" id="ARBA00023015"/>
    </source>
</evidence>
<feature type="compositionally biased region" description="Low complexity" evidence="7">
    <location>
        <begin position="795"/>
        <end position="804"/>
    </location>
</feature>
<keyword evidence="4" id="KW-0804">Transcription</keyword>
<accession>A0ABR3PWI4</accession>
<dbReference type="InterPro" id="IPR018359">
    <property type="entry name" value="Bromodomain_CS"/>
</dbReference>
<feature type="compositionally biased region" description="Basic and acidic residues" evidence="7">
    <location>
        <begin position="733"/>
        <end position="746"/>
    </location>
</feature>
<dbReference type="SMART" id="SM00297">
    <property type="entry name" value="BROMO"/>
    <property type="match status" value="1"/>
</dbReference>
<feature type="compositionally biased region" description="Acidic residues" evidence="7">
    <location>
        <begin position="805"/>
        <end position="815"/>
    </location>
</feature>
<gene>
    <name evidence="9" type="primary">SPT7</name>
    <name evidence="9" type="ORF">Q8F55_006238</name>
</gene>
<dbReference type="RefSeq" id="XP_069206773.1">
    <property type="nucleotide sequence ID" value="XM_069354702.1"/>
</dbReference>
<dbReference type="PROSITE" id="PS50014">
    <property type="entry name" value="BROMODOMAIN_2"/>
    <property type="match status" value="1"/>
</dbReference>
<evidence type="ECO:0000313" key="9">
    <source>
        <dbReference type="EMBL" id="KAL1406829.1"/>
    </source>
</evidence>
<feature type="compositionally biased region" description="Polar residues" evidence="7">
    <location>
        <begin position="366"/>
        <end position="379"/>
    </location>
</feature>
<dbReference type="PANTHER" id="PTHR47343">
    <property type="entry name" value="TRANSCRIPTIONAL ACTIVATOR SPT7"/>
    <property type="match status" value="1"/>
</dbReference>
<evidence type="ECO:0000313" key="10">
    <source>
        <dbReference type="Proteomes" id="UP001565368"/>
    </source>
</evidence>
<dbReference type="InterPro" id="IPR001487">
    <property type="entry name" value="Bromodomain"/>
</dbReference>
<reference evidence="9 10" key="1">
    <citation type="submission" date="2023-08" db="EMBL/GenBank/DDBJ databases">
        <title>Annotated Genome Sequence of Vanrija albida AlHP1.</title>
        <authorList>
            <person name="Herzog R."/>
        </authorList>
    </citation>
    <scope>NUCLEOTIDE SEQUENCE [LARGE SCALE GENOMIC DNA]</scope>
    <source>
        <strain evidence="9 10">AlHP1</strain>
    </source>
</reference>
<comment type="subcellular location">
    <subcellularLocation>
        <location evidence="1">Nucleus</location>
    </subcellularLocation>
</comment>
<dbReference type="PRINTS" id="PR00503">
    <property type="entry name" value="BROMODOMAIN"/>
</dbReference>
<feature type="region of interest" description="Disordered" evidence="7">
    <location>
        <begin position="348"/>
        <end position="398"/>
    </location>
</feature>
<dbReference type="Pfam" id="PF00439">
    <property type="entry name" value="Bromodomain"/>
    <property type="match status" value="1"/>
</dbReference>
<keyword evidence="2" id="KW-0805">Transcription regulation</keyword>
<evidence type="ECO:0000256" key="1">
    <source>
        <dbReference type="ARBA" id="ARBA00004123"/>
    </source>
</evidence>